<dbReference type="InterPro" id="IPR017853">
    <property type="entry name" value="GH"/>
</dbReference>
<dbReference type="SUPFAM" id="SSF51445">
    <property type="entry name" value="(Trans)glycosidases"/>
    <property type="match status" value="1"/>
</dbReference>
<comment type="subcellular location">
    <subcellularLocation>
        <location evidence="3">Cell membrane</location>
        <topology evidence="3">Single-pass type II membrane protein</topology>
    </subcellularLocation>
    <subcellularLocation>
        <location evidence="2">Secreted</location>
        <location evidence="2">Cell wall</location>
    </subcellularLocation>
</comment>
<dbReference type="GO" id="GO:0071555">
    <property type="term" value="P:cell wall organization"/>
    <property type="evidence" value="ECO:0007669"/>
    <property type="project" value="UniProtKB-KW"/>
</dbReference>
<keyword evidence="11 20" id="KW-0472">Membrane</keyword>
<sequence>MVDPNISDWLRSQQQSARKHRIKVIILCVAILAAIIGCIVYFTTIHKNNSSNNGNKSSDYFTWDKKPVNLTIVPNTAYKKIFYGINYGPVNATYPWCTNTLGDVIEDMKIISQLTNRIRLYGMDCNMAHYTMEAVVKLNLNITIVPTIWIDNNDTTYQRQYDLLFDLVKKYGEDKIDGISVGNEVIFRQDIPIQTLYSRISDVRTKINSMGFNKIMPVFTTDLGSNVDKAFIDAIDSVWANVHPFFAGVDVNVSASWTFGYFDEFVAKSAKAAGKDSLISEVGWPTAGDPQNSSIPSVPNLQTFLETFICSSNSKGIKYYFFETFDTPWKTANF</sequence>
<dbReference type="OrthoDB" id="77201at2759"/>
<dbReference type="PANTHER" id="PTHR16631:SF17">
    <property type="entry name" value="GLUCAN ENDO-1,3-BETA-GLUCOSIDASE BTGC"/>
    <property type="match status" value="1"/>
</dbReference>
<dbReference type="Gene3D" id="3.20.20.80">
    <property type="entry name" value="Glycosidases"/>
    <property type="match status" value="2"/>
</dbReference>
<keyword evidence="9" id="KW-0732">Signal</keyword>
<dbReference type="GO" id="GO:0000272">
    <property type="term" value="P:polysaccharide catabolic process"/>
    <property type="evidence" value="ECO:0007669"/>
    <property type="project" value="UniProtKB-KW"/>
</dbReference>
<comment type="similarity">
    <text evidence="4 19">Belongs to the glycosyl hydrolase 17 family.</text>
</comment>
<keyword evidence="13" id="KW-0119">Carbohydrate metabolism</keyword>
<evidence type="ECO:0000256" key="6">
    <source>
        <dbReference type="ARBA" id="ARBA00022475"/>
    </source>
</evidence>
<evidence type="ECO:0000256" key="18">
    <source>
        <dbReference type="ARBA" id="ARBA00043078"/>
    </source>
</evidence>
<dbReference type="EC" id="3.2.1.39" evidence="5"/>
<dbReference type="GO" id="GO:0009277">
    <property type="term" value="C:fungal-type cell wall"/>
    <property type="evidence" value="ECO:0007669"/>
    <property type="project" value="TreeGrafter"/>
</dbReference>
<evidence type="ECO:0000256" key="19">
    <source>
        <dbReference type="RuleBase" id="RU004335"/>
    </source>
</evidence>
<keyword evidence="14" id="KW-0961">Cell wall biogenesis/degradation</keyword>
<evidence type="ECO:0000256" key="20">
    <source>
        <dbReference type="SAM" id="Phobius"/>
    </source>
</evidence>
<dbReference type="GO" id="GO:0005576">
    <property type="term" value="C:extracellular region"/>
    <property type="evidence" value="ECO:0007669"/>
    <property type="project" value="TreeGrafter"/>
</dbReference>
<evidence type="ECO:0000256" key="5">
    <source>
        <dbReference type="ARBA" id="ARBA00012780"/>
    </source>
</evidence>
<reference evidence="21" key="1">
    <citation type="submission" date="2021-06" db="EMBL/GenBank/DDBJ databases">
        <authorList>
            <person name="Kallberg Y."/>
            <person name="Tangrot J."/>
            <person name="Rosling A."/>
        </authorList>
    </citation>
    <scope>NUCLEOTIDE SEQUENCE</scope>
    <source>
        <strain evidence="21">IN212</strain>
    </source>
</reference>
<keyword evidence="8" id="KW-0964">Secreted</keyword>
<keyword evidence="12" id="KW-0325">Glycoprotein</keyword>
<keyword evidence="22" id="KW-1185">Reference proteome</keyword>
<keyword evidence="10" id="KW-0378">Hydrolase</keyword>
<evidence type="ECO:0000313" key="22">
    <source>
        <dbReference type="Proteomes" id="UP000789396"/>
    </source>
</evidence>
<keyword evidence="6" id="KW-1003">Cell membrane</keyword>
<comment type="function">
    <text evidence="16">Glucanases play a role in cell expansion during growth, in cell-cell fusion during mating, and in spore release during sporulation. This enzyme may be involved in beta-glucan degradation. Active on laminarin and lichenan.</text>
</comment>
<keyword evidence="20" id="KW-1133">Transmembrane helix</keyword>
<evidence type="ECO:0000256" key="11">
    <source>
        <dbReference type="ARBA" id="ARBA00023136"/>
    </source>
</evidence>
<gene>
    <name evidence="21" type="ORF">RFULGI_LOCUS8103</name>
</gene>
<evidence type="ECO:0000256" key="2">
    <source>
        <dbReference type="ARBA" id="ARBA00004191"/>
    </source>
</evidence>
<evidence type="ECO:0000313" key="21">
    <source>
        <dbReference type="EMBL" id="CAG8641631.1"/>
    </source>
</evidence>
<comment type="catalytic activity">
    <reaction evidence="1">
        <text>Hydrolysis of (1-&gt;3)-beta-D-glucosidic linkages in (1-&gt;3)-beta-D-glucans.</text>
        <dbReference type="EC" id="3.2.1.39"/>
    </reaction>
</comment>
<dbReference type="Proteomes" id="UP000789396">
    <property type="component" value="Unassembled WGS sequence"/>
</dbReference>
<evidence type="ECO:0000256" key="17">
    <source>
        <dbReference type="ARBA" id="ARBA00042373"/>
    </source>
</evidence>
<evidence type="ECO:0000256" key="12">
    <source>
        <dbReference type="ARBA" id="ARBA00023180"/>
    </source>
</evidence>
<evidence type="ECO:0000256" key="7">
    <source>
        <dbReference type="ARBA" id="ARBA00022512"/>
    </source>
</evidence>
<evidence type="ECO:0000256" key="14">
    <source>
        <dbReference type="ARBA" id="ARBA00023316"/>
    </source>
</evidence>
<evidence type="ECO:0000256" key="3">
    <source>
        <dbReference type="ARBA" id="ARBA00004401"/>
    </source>
</evidence>
<feature type="transmembrane region" description="Helical" evidence="20">
    <location>
        <begin position="21"/>
        <end position="42"/>
    </location>
</feature>
<dbReference type="InterPro" id="IPR000490">
    <property type="entry name" value="Glyco_hydro_17"/>
</dbReference>
<dbReference type="Pfam" id="PF00332">
    <property type="entry name" value="Glyco_hydro_17"/>
    <property type="match status" value="1"/>
</dbReference>
<evidence type="ECO:0000256" key="9">
    <source>
        <dbReference type="ARBA" id="ARBA00022729"/>
    </source>
</evidence>
<accession>A0A9N9DIV9</accession>
<evidence type="ECO:0000256" key="8">
    <source>
        <dbReference type="ARBA" id="ARBA00022525"/>
    </source>
</evidence>
<dbReference type="EMBL" id="CAJVPZ010012637">
    <property type="protein sequence ID" value="CAG8641631.1"/>
    <property type="molecule type" value="Genomic_DNA"/>
</dbReference>
<dbReference type="AlphaFoldDB" id="A0A9N9DIV9"/>
<evidence type="ECO:0000256" key="1">
    <source>
        <dbReference type="ARBA" id="ARBA00000382"/>
    </source>
</evidence>
<evidence type="ECO:0000256" key="4">
    <source>
        <dbReference type="ARBA" id="ARBA00008773"/>
    </source>
</evidence>
<evidence type="ECO:0000256" key="13">
    <source>
        <dbReference type="ARBA" id="ARBA00023277"/>
    </source>
</evidence>
<keyword evidence="20" id="KW-0812">Transmembrane</keyword>
<dbReference type="GO" id="GO:0042973">
    <property type="term" value="F:glucan endo-1,3-beta-D-glucosidase activity"/>
    <property type="evidence" value="ECO:0007669"/>
    <property type="project" value="UniProtKB-EC"/>
</dbReference>
<dbReference type="GO" id="GO:0009986">
    <property type="term" value="C:cell surface"/>
    <property type="evidence" value="ECO:0007669"/>
    <property type="project" value="TreeGrafter"/>
</dbReference>
<name>A0A9N9DIV9_9GLOM</name>
<feature type="non-terminal residue" evidence="21">
    <location>
        <position position="1"/>
    </location>
</feature>
<evidence type="ECO:0000256" key="10">
    <source>
        <dbReference type="ARBA" id="ARBA00022801"/>
    </source>
</evidence>
<dbReference type="GO" id="GO:0005886">
    <property type="term" value="C:plasma membrane"/>
    <property type="evidence" value="ECO:0007669"/>
    <property type="project" value="UniProtKB-SubCell"/>
</dbReference>
<dbReference type="PANTHER" id="PTHR16631">
    <property type="entry name" value="GLUCAN 1,3-BETA-GLUCOSIDASE"/>
    <property type="match status" value="1"/>
</dbReference>
<evidence type="ECO:0000256" key="15">
    <source>
        <dbReference type="ARBA" id="ARBA00023326"/>
    </source>
</evidence>
<comment type="caution">
    <text evidence="21">The sequence shown here is derived from an EMBL/GenBank/DDBJ whole genome shotgun (WGS) entry which is preliminary data.</text>
</comment>
<protein>
    <recommendedName>
        <fullName evidence="5">glucan endo-1,3-beta-D-glucosidase</fullName>
        <ecNumber evidence="5">3.2.1.39</ecNumber>
    </recommendedName>
    <alternativeName>
        <fullName evidence="18">Endo-1,3-beta-glucanase btgC</fullName>
    </alternativeName>
    <alternativeName>
        <fullName evidence="17">Laminarinase btgC</fullName>
    </alternativeName>
</protein>
<keyword evidence="15" id="KW-0624">Polysaccharide degradation</keyword>
<evidence type="ECO:0000256" key="16">
    <source>
        <dbReference type="ARBA" id="ARBA00037649"/>
    </source>
</evidence>
<organism evidence="21 22">
    <name type="scientific">Racocetra fulgida</name>
    <dbReference type="NCBI Taxonomy" id="60492"/>
    <lineage>
        <taxon>Eukaryota</taxon>
        <taxon>Fungi</taxon>
        <taxon>Fungi incertae sedis</taxon>
        <taxon>Mucoromycota</taxon>
        <taxon>Glomeromycotina</taxon>
        <taxon>Glomeromycetes</taxon>
        <taxon>Diversisporales</taxon>
        <taxon>Gigasporaceae</taxon>
        <taxon>Racocetra</taxon>
    </lineage>
</organism>
<keyword evidence="7" id="KW-0134">Cell wall</keyword>
<proteinExistence type="inferred from homology"/>
<dbReference type="InterPro" id="IPR050732">
    <property type="entry name" value="Beta-glucan_modifiers"/>
</dbReference>